<dbReference type="AlphaFoldDB" id="A0A0R1X6H8"/>
<feature type="domain" description="BD-FAE-like" evidence="2">
    <location>
        <begin position="25"/>
        <end position="222"/>
    </location>
</feature>
<gene>
    <name evidence="3" type="ORF">FC91_GL000653</name>
</gene>
<dbReference type="InterPro" id="IPR029058">
    <property type="entry name" value="AB_hydrolase_fold"/>
</dbReference>
<keyword evidence="1" id="KW-0378">Hydrolase</keyword>
<dbReference type="SUPFAM" id="SSF53474">
    <property type="entry name" value="alpha/beta-Hydrolases"/>
    <property type="match status" value="1"/>
</dbReference>
<protein>
    <recommendedName>
        <fullName evidence="2">BD-FAE-like domain-containing protein</fullName>
    </recommendedName>
</protein>
<dbReference type="Pfam" id="PF20434">
    <property type="entry name" value="BD-FAE"/>
    <property type="match status" value="1"/>
</dbReference>
<dbReference type="eggNOG" id="COG0657">
    <property type="taxonomic scope" value="Bacteria"/>
</dbReference>
<evidence type="ECO:0000313" key="3">
    <source>
        <dbReference type="EMBL" id="KRM25736.1"/>
    </source>
</evidence>
<dbReference type="Gene3D" id="3.40.50.1820">
    <property type="entry name" value="alpha/beta hydrolase"/>
    <property type="match status" value="1"/>
</dbReference>
<proteinExistence type="predicted"/>
<organism evidence="3 4">
    <name type="scientific">Schleiferilactobacillus harbinensis DSM 16991</name>
    <dbReference type="NCBI Taxonomy" id="1122147"/>
    <lineage>
        <taxon>Bacteria</taxon>
        <taxon>Bacillati</taxon>
        <taxon>Bacillota</taxon>
        <taxon>Bacilli</taxon>
        <taxon>Lactobacillales</taxon>
        <taxon>Lactobacillaceae</taxon>
        <taxon>Schleiferilactobacillus</taxon>
    </lineage>
</organism>
<dbReference type="GO" id="GO:0016787">
    <property type="term" value="F:hydrolase activity"/>
    <property type="evidence" value="ECO:0007669"/>
    <property type="project" value="UniProtKB-KW"/>
</dbReference>
<reference evidence="3 4" key="1">
    <citation type="journal article" date="2015" name="Genome Announc.">
        <title>Expanding the biotechnology potential of lactobacilli through comparative genomics of 213 strains and associated genera.</title>
        <authorList>
            <person name="Sun Z."/>
            <person name="Harris H.M."/>
            <person name="McCann A."/>
            <person name="Guo C."/>
            <person name="Argimon S."/>
            <person name="Zhang W."/>
            <person name="Yang X."/>
            <person name="Jeffery I.B."/>
            <person name="Cooney J.C."/>
            <person name="Kagawa T.F."/>
            <person name="Liu W."/>
            <person name="Song Y."/>
            <person name="Salvetti E."/>
            <person name="Wrobel A."/>
            <person name="Rasinkangas P."/>
            <person name="Parkhill J."/>
            <person name="Rea M.C."/>
            <person name="O'Sullivan O."/>
            <person name="Ritari J."/>
            <person name="Douillard F.P."/>
            <person name="Paul Ross R."/>
            <person name="Yang R."/>
            <person name="Briner A.E."/>
            <person name="Felis G.E."/>
            <person name="de Vos W.M."/>
            <person name="Barrangou R."/>
            <person name="Klaenhammer T.R."/>
            <person name="Caufield P.W."/>
            <person name="Cui Y."/>
            <person name="Zhang H."/>
            <person name="O'Toole P.W."/>
        </authorList>
    </citation>
    <scope>NUCLEOTIDE SEQUENCE [LARGE SCALE GENOMIC DNA]</scope>
    <source>
        <strain evidence="3 4">DSM 16991</strain>
    </source>
</reference>
<comment type="caution">
    <text evidence="3">The sequence shown here is derived from an EMBL/GenBank/DDBJ whole genome shotgun (WGS) entry which is preliminary data.</text>
</comment>
<accession>A0A0R1X6H8</accession>
<dbReference type="InterPro" id="IPR049492">
    <property type="entry name" value="BD-FAE-like_dom"/>
</dbReference>
<dbReference type="InterPro" id="IPR050300">
    <property type="entry name" value="GDXG_lipolytic_enzyme"/>
</dbReference>
<name>A0A0R1X6H8_9LACO</name>
<evidence type="ECO:0000256" key="1">
    <source>
        <dbReference type="ARBA" id="ARBA00022801"/>
    </source>
</evidence>
<dbReference type="Proteomes" id="UP000050949">
    <property type="component" value="Unassembled WGS sequence"/>
</dbReference>
<dbReference type="PATRIC" id="fig|1122147.4.peg.675"/>
<evidence type="ECO:0000259" key="2">
    <source>
        <dbReference type="Pfam" id="PF20434"/>
    </source>
</evidence>
<evidence type="ECO:0000313" key="4">
    <source>
        <dbReference type="Proteomes" id="UP000050949"/>
    </source>
</evidence>
<dbReference type="PANTHER" id="PTHR48081">
    <property type="entry name" value="AB HYDROLASE SUPERFAMILY PROTEIN C4A8.06C"/>
    <property type="match status" value="1"/>
</dbReference>
<dbReference type="EMBL" id="AZFW01000103">
    <property type="protein sequence ID" value="KRM25736.1"/>
    <property type="molecule type" value="Genomic_DNA"/>
</dbReference>
<sequence length="269" mass="29604">MISNMTDVKITKDVIYDPTHQLPTDIYTTEVVTAQSPAIIIIHGGGWFRGDKSKESDLAEILAEEGYFTIVPNYRLAPKDLFPASRDDIETVYTWLKHSDYTFNHSKIAAVGASAGGNLSGELALKFGIPAVSWSGIFDLYDWVTKHPDVVAEPDTKQDATVLASAQIDQDGAHDAFYKWFVLNYVNGDLDQLKEADPIQRVSAKSGPIYFANSLNELVPISGVQKMQDALSQAGVPTISQYLTGARHGKAYQADVLNNTLDFFKKALQ</sequence>